<keyword evidence="3" id="KW-1185">Reference proteome</keyword>
<protein>
    <recommendedName>
        <fullName evidence="4">Integral membrane protein</fullName>
    </recommendedName>
</protein>
<sequence>MAGLHREVAGSAAFALLSGLVLWPPGDVYWRRLAALVGDGPTLGVVLLAAVALGVGFASVTAVGVWRFLAGGTVAYVVGMAAVEAVSTPDSPVHLVWYGGILVCLVAGVALRRRAIGVGSKTQSADA</sequence>
<keyword evidence="1" id="KW-0472">Membrane</keyword>
<evidence type="ECO:0008006" key="4">
    <source>
        <dbReference type="Google" id="ProtNLM"/>
    </source>
</evidence>
<accession>A0ABD6A1A2</accession>
<feature type="transmembrane region" description="Helical" evidence="1">
    <location>
        <begin position="7"/>
        <end position="23"/>
    </location>
</feature>
<feature type="transmembrane region" description="Helical" evidence="1">
    <location>
        <begin position="43"/>
        <end position="60"/>
    </location>
</feature>
<evidence type="ECO:0000313" key="2">
    <source>
        <dbReference type="EMBL" id="MFC7256720.1"/>
    </source>
</evidence>
<evidence type="ECO:0000256" key="1">
    <source>
        <dbReference type="SAM" id="Phobius"/>
    </source>
</evidence>
<dbReference type="RefSeq" id="WP_379705996.1">
    <property type="nucleotide sequence ID" value="NZ_JBHTAT010000001.1"/>
</dbReference>
<evidence type="ECO:0000313" key="3">
    <source>
        <dbReference type="Proteomes" id="UP001596434"/>
    </source>
</evidence>
<feature type="transmembrane region" description="Helical" evidence="1">
    <location>
        <begin position="95"/>
        <end position="111"/>
    </location>
</feature>
<dbReference type="Proteomes" id="UP001596434">
    <property type="component" value="Unassembled WGS sequence"/>
</dbReference>
<name>A0ABD6A1A2_9EURY</name>
<dbReference type="AlphaFoldDB" id="A0ABD6A1A2"/>
<organism evidence="2 3">
    <name type="scientific">Haloplanus litoreus</name>
    <dbReference type="NCBI Taxonomy" id="767515"/>
    <lineage>
        <taxon>Archaea</taxon>
        <taxon>Methanobacteriati</taxon>
        <taxon>Methanobacteriota</taxon>
        <taxon>Stenosarchaea group</taxon>
        <taxon>Halobacteria</taxon>
        <taxon>Halobacteriales</taxon>
        <taxon>Haloferacaceae</taxon>
        <taxon>Haloplanus</taxon>
    </lineage>
</organism>
<dbReference type="GeneID" id="96955114"/>
<feature type="transmembrane region" description="Helical" evidence="1">
    <location>
        <begin position="65"/>
        <end position="83"/>
    </location>
</feature>
<gene>
    <name evidence="2" type="ORF">ACFQKE_15650</name>
</gene>
<keyword evidence="1" id="KW-0812">Transmembrane</keyword>
<proteinExistence type="predicted"/>
<keyword evidence="1" id="KW-1133">Transmembrane helix</keyword>
<dbReference type="EMBL" id="JBHTAT010000001">
    <property type="protein sequence ID" value="MFC7256720.1"/>
    <property type="molecule type" value="Genomic_DNA"/>
</dbReference>
<reference evidence="2 3" key="1">
    <citation type="journal article" date="2019" name="Int. J. Syst. Evol. Microbiol.">
        <title>The Global Catalogue of Microorganisms (GCM) 10K type strain sequencing project: providing services to taxonomists for standard genome sequencing and annotation.</title>
        <authorList>
            <consortium name="The Broad Institute Genomics Platform"/>
            <consortium name="The Broad Institute Genome Sequencing Center for Infectious Disease"/>
            <person name="Wu L."/>
            <person name="Ma J."/>
        </authorList>
    </citation>
    <scope>NUCLEOTIDE SEQUENCE [LARGE SCALE GENOMIC DNA]</scope>
    <source>
        <strain evidence="2 3">GX21</strain>
    </source>
</reference>
<comment type="caution">
    <text evidence="2">The sequence shown here is derived from an EMBL/GenBank/DDBJ whole genome shotgun (WGS) entry which is preliminary data.</text>
</comment>